<dbReference type="OrthoDB" id="2745518at2759"/>
<dbReference type="Proteomes" id="UP000297245">
    <property type="component" value="Unassembled WGS sequence"/>
</dbReference>
<evidence type="ECO:0000256" key="1">
    <source>
        <dbReference type="SAM" id="MobiDB-lite"/>
    </source>
</evidence>
<accession>A0A4S8MJL7</accession>
<proteinExistence type="predicted"/>
<name>A0A4S8MJL7_DENBC</name>
<evidence type="ECO:0008006" key="4">
    <source>
        <dbReference type="Google" id="ProtNLM"/>
    </source>
</evidence>
<evidence type="ECO:0000313" key="2">
    <source>
        <dbReference type="EMBL" id="THV02987.1"/>
    </source>
</evidence>
<protein>
    <recommendedName>
        <fullName evidence="4">F-box domain-containing protein</fullName>
    </recommendedName>
</protein>
<keyword evidence="3" id="KW-1185">Reference proteome</keyword>
<reference evidence="2 3" key="1">
    <citation type="journal article" date="2019" name="Nat. Ecol. Evol.">
        <title>Megaphylogeny resolves global patterns of mushroom evolution.</title>
        <authorList>
            <person name="Varga T."/>
            <person name="Krizsan K."/>
            <person name="Foldi C."/>
            <person name="Dima B."/>
            <person name="Sanchez-Garcia M."/>
            <person name="Sanchez-Ramirez S."/>
            <person name="Szollosi G.J."/>
            <person name="Szarkandi J.G."/>
            <person name="Papp V."/>
            <person name="Albert L."/>
            <person name="Andreopoulos W."/>
            <person name="Angelini C."/>
            <person name="Antonin V."/>
            <person name="Barry K.W."/>
            <person name="Bougher N.L."/>
            <person name="Buchanan P."/>
            <person name="Buyck B."/>
            <person name="Bense V."/>
            <person name="Catcheside P."/>
            <person name="Chovatia M."/>
            <person name="Cooper J."/>
            <person name="Damon W."/>
            <person name="Desjardin D."/>
            <person name="Finy P."/>
            <person name="Geml J."/>
            <person name="Haridas S."/>
            <person name="Hughes K."/>
            <person name="Justo A."/>
            <person name="Karasinski D."/>
            <person name="Kautmanova I."/>
            <person name="Kiss B."/>
            <person name="Kocsube S."/>
            <person name="Kotiranta H."/>
            <person name="LaButti K.M."/>
            <person name="Lechner B.E."/>
            <person name="Liimatainen K."/>
            <person name="Lipzen A."/>
            <person name="Lukacs Z."/>
            <person name="Mihaltcheva S."/>
            <person name="Morgado L.N."/>
            <person name="Niskanen T."/>
            <person name="Noordeloos M.E."/>
            <person name="Ohm R.A."/>
            <person name="Ortiz-Santana B."/>
            <person name="Ovrebo C."/>
            <person name="Racz N."/>
            <person name="Riley R."/>
            <person name="Savchenko A."/>
            <person name="Shiryaev A."/>
            <person name="Soop K."/>
            <person name="Spirin V."/>
            <person name="Szebenyi C."/>
            <person name="Tomsovsky M."/>
            <person name="Tulloss R.E."/>
            <person name="Uehling J."/>
            <person name="Grigoriev I.V."/>
            <person name="Vagvolgyi C."/>
            <person name="Papp T."/>
            <person name="Martin F.M."/>
            <person name="Miettinen O."/>
            <person name="Hibbett D.S."/>
            <person name="Nagy L.G."/>
        </authorList>
    </citation>
    <scope>NUCLEOTIDE SEQUENCE [LARGE SCALE GENOMIC DNA]</scope>
    <source>
        <strain evidence="2 3">CBS 962.96</strain>
    </source>
</reference>
<sequence length="424" mass="48759">MTSNGLPLNDDIVDRILTFLTSFSTLRSAILTSKSFYKVFQTRPKSILRAVSFNVVGPALPQALRVVRYNPPDDDSKETTYDDLPQPELEDDHEAPITPKESAELMEIEETARGLEDLFSLRHKNCRFTASQLSPLESHRFCRAVYRIMLYSRVFAWNRYLDFVERIELEEIDSGEIAVAMERTQAARTEFLSQFSTRELCEILCVSMFLTEVLQAAVNDLDEPPTLDDSEFLLAFGPADILQKFRRPRSNGYIFQLIAEDGGIHLFCAGFLSNAIGSLLTKRGVKVPSRNDREWWSSILDTIDGEHDTCDQCNQKTGLDLLGPSTYEYFSKCSAELHVSNLPNLLINGLPINHDDYRIYLLNWLEREPVPFDEVFQWIHQGHKLAEFDGWKEEDWLCEDCIIHILGEHLHLWLQDLNQSPFNI</sequence>
<dbReference type="EMBL" id="ML179071">
    <property type="protein sequence ID" value="THV02987.1"/>
    <property type="molecule type" value="Genomic_DNA"/>
</dbReference>
<gene>
    <name evidence="2" type="ORF">K435DRAFT_748382</name>
</gene>
<evidence type="ECO:0000313" key="3">
    <source>
        <dbReference type="Proteomes" id="UP000297245"/>
    </source>
</evidence>
<feature type="region of interest" description="Disordered" evidence="1">
    <location>
        <begin position="69"/>
        <end position="95"/>
    </location>
</feature>
<organism evidence="2 3">
    <name type="scientific">Dendrothele bispora (strain CBS 962.96)</name>
    <dbReference type="NCBI Taxonomy" id="1314807"/>
    <lineage>
        <taxon>Eukaryota</taxon>
        <taxon>Fungi</taxon>
        <taxon>Dikarya</taxon>
        <taxon>Basidiomycota</taxon>
        <taxon>Agaricomycotina</taxon>
        <taxon>Agaricomycetes</taxon>
        <taxon>Agaricomycetidae</taxon>
        <taxon>Agaricales</taxon>
        <taxon>Agaricales incertae sedis</taxon>
        <taxon>Dendrothele</taxon>
    </lineage>
</organism>
<dbReference type="AlphaFoldDB" id="A0A4S8MJL7"/>